<accession>A0ABW6WMW7</accession>
<dbReference type="EC" id="2.3.-.-" evidence="4"/>
<dbReference type="GO" id="GO:0016746">
    <property type="term" value="F:acyltransferase activity"/>
    <property type="evidence" value="ECO:0007669"/>
    <property type="project" value="UniProtKB-KW"/>
</dbReference>
<sequence length="152" mass="16743">MNARRAGPDDADELVRLRAVLLTSMNPDTWDDDWRKPAREALRERLPSSTLAAFVVDRPDGSGLASCAVGTIEHRLGAPGDPAGRTGYIFSVATDPEMRRRGFSRLCVTALLEWFRAQGVRKVDLRASASGEGLYRSLGFVRTADPAMRLRL</sequence>
<evidence type="ECO:0000313" key="4">
    <source>
        <dbReference type="EMBL" id="MFF5294643.1"/>
    </source>
</evidence>
<reference evidence="4 5" key="1">
    <citation type="submission" date="2024-10" db="EMBL/GenBank/DDBJ databases">
        <title>The Natural Products Discovery Center: Release of the First 8490 Sequenced Strains for Exploring Actinobacteria Biosynthetic Diversity.</title>
        <authorList>
            <person name="Kalkreuter E."/>
            <person name="Kautsar S.A."/>
            <person name="Yang D."/>
            <person name="Bader C.D."/>
            <person name="Teijaro C.N."/>
            <person name="Fluegel L."/>
            <person name="Davis C.M."/>
            <person name="Simpson J.R."/>
            <person name="Lauterbach L."/>
            <person name="Steele A.D."/>
            <person name="Gui C."/>
            <person name="Meng S."/>
            <person name="Li G."/>
            <person name="Viehrig K."/>
            <person name="Ye F."/>
            <person name="Su P."/>
            <person name="Kiefer A.F."/>
            <person name="Nichols A."/>
            <person name="Cepeda A.J."/>
            <person name="Yan W."/>
            <person name="Fan B."/>
            <person name="Jiang Y."/>
            <person name="Adhikari A."/>
            <person name="Zheng C.-J."/>
            <person name="Schuster L."/>
            <person name="Cowan T.M."/>
            <person name="Smanski M.J."/>
            <person name="Chevrette M.G."/>
            <person name="De Carvalho L.P.S."/>
            <person name="Shen B."/>
        </authorList>
    </citation>
    <scope>NUCLEOTIDE SEQUENCE [LARGE SCALE GENOMIC DNA]</scope>
    <source>
        <strain evidence="4 5">NPDC000087</strain>
    </source>
</reference>
<feature type="domain" description="N-acetyltransferase" evidence="3">
    <location>
        <begin position="1"/>
        <end position="152"/>
    </location>
</feature>
<evidence type="ECO:0000259" key="3">
    <source>
        <dbReference type="PROSITE" id="PS51186"/>
    </source>
</evidence>
<dbReference type="CDD" id="cd04301">
    <property type="entry name" value="NAT_SF"/>
    <property type="match status" value="1"/>
</dbReference>
<dbReference type="PROSITE" id="PS51186">
    <property type="entry name" value="GNAT"/>
    <property type="match status" value="1"/>
</dbReference>
<dbReference type="PANTHER" id="PTHR43877">
    <property type="entry name" value="AMINOALKYLPHOSPHONATE N-ACETYLTRANSFERASE-RELATED-RELATED"/>
    <property type="match status" value="1"/>
</dbReference>
<dbReference type="RefSeq" id="WP_040434138.1">
    <property type="nucleotide sequence ID" value="NZ_JBIAZU010000006.1"/>
</dbReference>
<keyword evidence="1 4" id="KW-0808">Transferase</keyword>
<dbReference type="Proteomes" id="UP001602245">
    <property type="component" value="Unassembled WGS sequence"/>
</dbReference>
<protein>
    <submittedName>
        <fullName evidence="4">GNAT family N-acetyltransferase</fullName>
        <ecNumber evidence="4">2.3.-.-</ecNumber>
    </submittedName>
</protein>
<evidence type="ECO:0000313" key="5">
    <source>
        <dbReference type="Proteomes" id="UP001602245"/>
    </source>
</evidence>
<evidence type="ECO:0000256" key="1">
    <source>
        <dbReference type="ARBA" id="ARBA00022679"/>
    </source>
</evidence>
<evidence type="ECO:0000256" key="2">
    <source>
        <dbReference type="ARBA" id="ARBA00023315"/>
    </source>
</evidence>
<dbReference type="InterPro" id="IPR016181">
    <property type="entry name" value="Acyl_CoA_acyltransferase"/>
</dbReference>
<keyword evidence="2 4" id="KW-0012">Acyltransferase</keyword>
<dbReference type="EMBL" id="JBIAZU010000006">
    <property type="protein sequence ID" value="MFF5294643.1"/>
    <property type="molecule type" value="Genomic_DNA"/>
</dbReference>
<comment type="caution">
    <text evidence="4">The sequence shown here is derived from an EMBL/GenBank/DDBJ whole genome shotgun (WGS) entry which is preliminary data.</text>
</comment>
<dbReference type="Gene3D" id="3.40.630.30">
    <property type="match status" value="1"/>
</dbReference>
<dbReference type="InterPro" id="IPR050832">
    <property type="entry name" value="Bact_Acetyltransf"/>
</dbReference>
<gene>
    <name evidence="4" type="ORF">ACFY35_34820</name>
</gene>
<dbReference type="InterPro" id="IPR000182">
    <property type="entry name" value="GNAT_dom"/>
</dbReference>
<dbReference type="Pfam" id="PF00583">
    <property type="entry name" value="Acetyltransf_1"/>
    <property type="match status" value="1"/>
</dbReference>
<organism evidence="4 5">
    <name type="scientific">Paractinoplanes globisporus</name>
    <dbReference type="NCBI Taxonomy" id="113565"/>
    <lineage>
        <taxon>Bacteria</taxon>
        <taxon>Bacillati</taxon>
        <taxon>Actinomycetota</taxon>
        <taxon>Actinomycetes</taxon>
        <taxon>Micromonosporales</taxon>
        <taxon>Micromonosporaceae</taxon>
        <taxon>Paractinoplanes</taxon>
    </lineage>
</organism>
<keyword evidence="5" id="KW-1185">Reference proteome</keyword>
<proteinExistence type="predicted"/>
<dbReference type="SUPFAM" id="SSF55729">
    <property type="entry name" value="Acyl-CoA N-acyltransferases (Nat)"/>
    <property type="match status" value="1"/>
</dbReference>
<name>A0ABW6WMW7_9ACTN</name>